<proteinExistence type="predicted"/>
<evidence type="ECO:0000256" key="1">
    <source>
        <dbReference type="ARBA" id="ARBA00022679"/>
    </source>
</evidence>
<evidence type="ECO:0000259" key="3">
    <source>
        <dbReference type="Pfam" id="PF17837"/>
    </source>
</evidence>
<accession>A0ABN3C3Q9</accession>
<dbReference type="InterPro" id="IPR003542">
    <property type="entry name" value="Enbac_synth_compD-like"/>
</dbReference>
<dbReference type="PANTHER" id="PTHR38096:SF1">
    <property type="entry name" value="ENTEROBACTIN SYNTHASE COMPONENT D"/>
    <property type="match status" value="1"/>
</dbReference>
<dbReference type="InterPro" id="IPR008278">
    <property type="entry name" value="4-PPantetheinyl_Trfase_dom"/>
</dbReference>
<gene>
    <name evidence="4" type="ORF">GCM10009787_69140</name>
</gene>
<evidence type="ECO:0000259" key="2">
    <source>
        <dbReference type="Pfam" id="PF01648"/>
    </source>
</evidence>
<dbReference type="PANTHER" id="PTHR38096">
    <property type="entry name" value="ENTEROBACTIN SYNTHASE COMPONENT D"/>
    <property type="match status" value="1"/>
</dbReference>
<dbReference type="Gene3D" id="3.90.470.20">
    <property type="entry name" value="4'-phosphopantetheinyl transferase domain"/>
    <property type="match status" value="1"/>
</dbReference>
<keyword evidence="1 4" id="KW-0808">Transferase</keyword>
<sequence length="230" mass="24922">MIEELLPESVVAVEARADDPLWETPLYPAEEALVARSVAKRRREFAAVRGCARRAMEKLGVPPQPVLSGERGAPRWPDGLVGSMTHCDGYCAAALVRAADLVSLGIDAEPHGPLPEGVGPSVFLPAELTRLDQLAARYPAVHWDRLLFSAKESVYKAWFPLTRKWLDFSEADITLRPDPEGEQSGTLRAVLLVPGPSVGGRPLQVFEGRWVVREGVVATSVVIPHAPAAP</sequence>
<dbReference type="InterPro" id="IPR041354">
    <property type="entry name" value="4PPT_N"/>
</dbReference>
<feature type="domain" description="4'-phosphopantetheinyl transferase" evidence="2">
    <location>
        <begin position="103"/>
        <end position="182"/>
    </location>
</feature>
<dbReference type="SUPFAM" id="SSF56214">
    <property type="entry name" value="4'-phosphopantetheinyl transferase"/>
    <property type="match status" value="1"/>
</dbReference>
<name>A0ABN3C3Q9_9ACTN</name>
<dbReference type="RefSeq" id="WP_059254463.1">
    <property type="nucleotide sequence ID" value="NZ_BAAAOQ010000030.1"/>
</dbReference>
<dbReference type="Proteomes" id="UP001501391">
    <property type="component" value="Unassembled WGS sequence"/>
</dbReference>
<dbReference type="PRINTS" id="PR01399">
    <property type="entry name" value="ENTSNTHTASED"/>
</dbReference>
<feature type="domain" description="4'-phosphopantetheinyl transferase N-terminal" evidence="3">
    <location>
        <begin position="29"/>
        <end position="94"/>
    </location>
</feature>
<evidence type="ECO:0000313" key="5">
    <source>
        <dbReference type="Proteomes" id="UP001501391"/>
    </source>
</evidence>
<protein>
    <submittedName>
        <fullName evidence="4">4'-phosphopantetheinyl transferase superfamily protein</fullName>
    </submittedName>
</protein>
<evidence type="ECO:0000313" key="4">
    <source>
        <dbReference type="EMBL" id="GAA2203905.1"/>
    </source>
</evidence>
<comment type="caution">
    <text evidence="4">The sequence shown here is derived from an EMBL/GenBank/DDBJ whole genome shotgun (WGS) entry which is preliminary data.</text>
</comment>
<dbReference type="InterPro" id="IPR037143">
    <property type="entry name" value="4-PPantetheinyl_Trfase_dom_sf"/>
</dbReference>
<organism evidence="4 5">
    <name type="scientific">Streptomyces bangladeshensis</name>
    <dbReference type="NCBI Taxonomy" id="295352"/>
    <lineage>
        <taxon>Bacteria</taxon>
        <taxon>Bacillati</taxon>
        <taxon>Actinomycetota</taxon>
        <taxon>Actinomycetes</taxon>
        <taxon>Kitasatosporales</taxon>
        <taxon>Streptomycetaceae</taxon>
        <taxon>Streptomyces</taxon>
    </lineage>
</organism>
<dbReference type="GO" id="GO:0016740">
    <property type="term" value="F:transferase activity"/>
    <property type="evidence" value="ECO:0007669"/>
    <property type="project" value="UniProtKB-KW"/>
</dbReference>
<keyword evidence="5" id="KW-1185">Reference proteome</keyword>
<dbReference type="EMBL" id="BAAAOQ010000030">
    <property type="protein sequence ID" value="GAA2203905.1"/>
    <property type="molecule type" value="Genomic_DNA"/>
</dbReference>
<reference evidence="4 5" key="1">
    <citation type="journal article" date="2019" name="Int. J. Syst. Evol. Microbiol.">
        <title>The Global Catalogue of Microorganisms (GCM) 10K type strain sequencing project: providing services to taxonomists for standard genome sequencing and annotation.</title>
        <authorList>
            <consortium name="The Broad Institute Genomics Platform"/>
            <consortium name="The Broad Institute Genome Sequencing Center for Infectious Disease"/>
            <person name="Wu L."/>
            <person name="Ma J."/>
        </authorList>
    </citation>
    <scope>NUCLEOTIDE SEQUENCE [LARGE SCALE GENOMIC DNA]</scope>
    <source>
        <strain evidence="4 5">JCM 14924</strain>
    </source>
</reference>
<dbReference type="Pfam" id="PF17837">
    <property type="entry name" value="4PPT_N"/>
    <property type="match status" value="1"/>
</dbReference>
<dbReference type="Pfam" id="PF01648">
    <property type="entry name" value="ACPS"/>
    <property type="match status" value="1"/>
</dbReference>